<dbReference type="OrthoDB" id="88510at2157"/>
<dbReference type="STRING" id="195522.BD01_0255"/>
<dbReference type="HOGENOM" id="CLU_1014174_0_0_2"/>
<evidence type="ECO:0000313" key="2">
    <source>
        <dbReference type="Proteomes" id="UP000019434"/>
    </source>
</evidence>
<reference evidence="1 2" key="1">
    <citation type="submission" date="2014-02" db="EMBL/GenBank/DDBJ databases">
        <title>Genome Sequence of an Hyperthermophilic Archaeon, Thermococcus nautili 30-1, producing viral vesicles.</title>
        <authorList>
            <person name="Oberto J."/>
            <person name="Gaudin M."/>
            <person name="Cossu M."/>
            <person name="Gorlas A."/>
            <person name="Slesarev A."/>
            <person name="Marguet E."/>
            <person name="Forterre P."/>
        </authorList>
    </citation>
    <scope>NUCLEOTIDE SEQUENCE [LARGE SCALE GENOMIC DNA]</scope>
    <source>
        <strain evidence="1 2">30-1</strain>
    </source>
</reference>
<proteinExistence type="predicted"/>
<accession>W8NS04</accession>
<dbReference type="eggNOG" id="arCOG07138">
    <property type="taxonomic scope" value="Archaea"/>
</dbReference>
<name>W8NS04_9EURY</name>
<gene>
    <name evidence="1" type="ORF">BD01_0255</name>
</gene>
<keyword evidence="2" id="KW-1185">Reference proteome</keyword>
<dbReference type="Proteomes" id="UP000019434">
    <property type="component" value="Chromosome"/>
</dbReference>
<sequence length="282" mass="30840">MGWSRLVPVVILVALIAGTLVALGGLPSDGEDSQGLSSFCPSTPTARVASFDWGFIALENASEVRNVPFVKFSVDPYGRTNVSTGNVTAKVQVMVLMACSYDGKLLWNLTLSGYAWAYDGGKYGVKANGTALPALLVANTSDYLYVLVYQTTPRSYSEFRNYVSINDYFYVLGRNGTVREFDLGRGFVPIRNTFLVSNGSYVLMGFERPQPDGSPMSGYVMILNGTKVVWSRLFQMNDPSCLCYVIPGWGRIDRNGCAVFGLYDGEGRYCNGEFTYVANTTG</sequence>
<dbReference type="EMBL" id="CP007264">
    <property type="protein sequence ID" value="AHL21882.1"/>
    <property type="molecule type" value="Genomic_DNA"/>
</dbReference>
<protein>
    <submittedName>
        <fullName evidence="1">Uncharacterized protein</fullName>
    </submittedName>
</protein>
<dbReference type="GeneID" id="24958186"/>
<dbReference type="AlphaFoldDB" id="W8NS04"/>
<dbReference type="RefSeq" id="WP_051482144.1">
    <property type="nucleotide sequence ID" value="NZ_CP007264.1"/>
</dbReference>
<dbReference type="KEGG" id="tnu:BD01_0255"/>
<organism evidence="1 2">
    <name type="scientific">Thermococcus nautili</name>
    <dbReference type="NCBI Taxonomy" id="195522"/>
    <lineage>
        <taxon>Archaea</taxon>
        <taxon>Methanobacteriati</taxon>
        <taxon>Methanobacteriota</taxon>
        <taxon>Thermococci</taxon>
        <taxon>Thermococcales</taxon>
        <taxon>Thermococcaceae</taxon>
        <taxon>Thermococcus</taxon>
    </lineage>
</organism>
<evidence type="ECO:0000313" key="1">
    <source>
        <dbReference type="EMBL" id="AHL21882.1"/>
    </source>
</evidence>